<dbReference type="InterPro" id="IPR004380">
    <property type="entry name" value="Asp_race"/>
</dbReference>
<evidence type="ECO:0000313" key="3">
    <source>
        <dbReference type="EMBL" id="QLF70783.1"/>
    </source>
</evidence>
<dbReference type="Proteomes" id="UP000308530">
    <property type="component" value="Chromosome"/>
</dbReference>
<dbReference type="InterPro" id="IPR015942">
    <property type="entry name" value="Asp/Glu/hydantoin_racemase"/>
</dbReference>
<keyword evidence="2" id="KW-0413">Isomerase</keyword>
<reference evidence="3 4" key="1">
    <citation type="submission" date="2020-06" db="EMBL/GenBank/DDBJ databases">
        <title>Genome sequence of Rhizobium sp strain ADMK78.</title>
        <authorList>
            <person name="Rahi P."/>
        </authorList>
    </citation>
    <scope>NUCLEOTIDE SEQUENCE [LARGE SCALE GENOMIC DNA]</scope>
    <source>
        <strain evidence="3 4">ADMK78</strain>
    </source>
</reference>
<dbReference type="EMBL" id="CP058350">
    <property type="protein sequence ID" value="QLF70783.1"/>
    <property type="molecule type" value="Genomic_DNA"/>
</dbReference>
<organism evidence="3 4">
    <name type="scientific">Peteryoungia desertarenae</name>
    <dbReference type="NCBI Taxonomy" id="1813451"/>
    <lineage>
        <taxon>Bacteria</taxon>
        <taxon>Pseudomonadati</taxon>
        <taxon>Pseudomonadota</taxon>
        <taxon>Alphaproteobacteria</taxon>
        <taxon>Hyphomicrobiales</taxon>
        <taxon>Rhizobiaceae</taxon>
        <taxon>Peteryoungia</taxon>
    </lineage>
</organism>
<evidence type="ECO:0000313" key="4">
    <source>
        <dbReference type="Proteomes" id="UP000308530"/>
    </source>
</evidence>
<dbReference type="NCBIfam" id="TIGR00035">
    <property type="entry name" value="asp_race"/>
    <property type="match status" value="1"/>
</dbReference>
<protein>
    <submittedName>
        <fullName evidence="3">Aspartate/glutamate racemase family protein</fullName>
    </submittedName>
</protein>
<name>A0ABX6QQJ0_9HYPH</name>
<accession>A0ABX6QQJ0</accession>
<keyword evidence="4" id="KW-1185">Reference proteome</keyword>
<dbReference type="PANTHER" id="PTHR21198">
    <property type="entry name" value="GLUTAMATE RACEMASE"/>
    <property type="match status" value="1"/>
</dbReference>
<evidence type="ECO:0000256" key="1">
    <source>
        <dbReference type="ARBA" id="ARBA00007847"/>
    </source>
</evidence>
<dbReference type="PANTHER" id="PTHR21198:SF7">
    <property type="entry name" value="ASPARTATE-GLUTAMATE RACEMASE FAMILY"/>
    <property type="match status" value="1"/>
</dbReference>
<dbReference type="SUPFAM" id="SSF53681">
    <property type="entry name" value="Aspartate/glutamate racemase"/>
    <property type="match status" value="2"/>
</dbReference>
<comment type="similarity">
    <text evidence="1">Belongs to the aspartate/glutamate racemases family.</text>
</comment>
<gene>
    <name evidence="3" type="ORF">FE840_015230</name>
</gene>
<evidence type="ECO:0000256" key="2">
    <source>
        <dbReference type="ARBA" id="ARBA00023235"/>
    </source>
</evidence>
<sequence length="237" mass="25605">MRKIGLIGGMSFESSAVYYKLINEAVRARLGGIASAEIILHSVNFAEIVELQTAGRWNDAARRLGDAAENMERTGAECMLICTNTMHLIADEVADRLSVPLIHIVDVTARALKSAGVKRPLLLATRYTMEHGFYAERMKTNGIDILVPDSAGRALTHEIIFKELCAGQVLPESRQKLLDLIDMAQAQGADSVILGCTEICMILDPNTLTLPGFDSTALHAEAAVDFALAPKVATRAA</sequence>
<dbReference type="RefSeq" id="WP_138286337.1">
    <property type="nucleotide sequence ID" value="NZ_CP058350.1"/>
</dbReference>
<dbReference type="InterPro" id="IPR001920">
    <property type="entry name" value="Asp/Glu_race"/>
</dbReference>
<proteinExistence type="inferred from homology"/>
<dbReference type="Pfam" id="PF01177">
    <property type="entry name" value="Asp_Glu_race"/>
    <property type="match status" value="1"/>
</dbReference>
<dbReference type="Gene3D" id="3.40.50.1860">
    <property type="match status" value="2"/>
</dbReference>